<dbReference type="InterPro" id="IPR001387">
    <property type="entry name" value="Cro/C1-type_HTH"/>
</dbReference>
<dbReference type="PROSITE" id="PS50943">
    <property type="entry name" value="HTH_CROC1"/>
    <property type="match status" value="1"/>
</dbReference>
<evidence type="ECO:0000259" key="1">
    <source>
        <dbReference type="PROSITE" id="PS50943"/>
    </source>
</evidence>
<proteinExistence type="predicted"/>
<dbReference type="InterPro" id="IPR010982">
    <property type="entry name" value="Lambda_DNA-bd_dom_sf"/>
</dbReference>
<dbReference type="Proteomes" id="UP001521150">
    <property type="component" value="Unassembled WGS sequence"/>
</dbReference>
<dbReference type="Gene3D" id="1.10.260.40">
    <property type="entry name" value="lambda repressor-like DNA-binding domains"/>
    <property type="match status" value="1"/>
</dbReference>
<comment type="caution">
    <text evidence="2">The sequence shown here is derived from an EMBL/GenBank/DDBJ whole genome shotgun (WGS) entry which is preliminary data.</text>
</comment>
<dbReference type="SUPFAM" id="SSF48452">
    <property type="entry name" value="TPR-like"/>
    <property type="match status" value="1"/>
</dbReference>
<dbReference type="Pfam" id="PF13560">
    <property type="entry name" value="HTH_31"/>
    <property type="match status" value="1"/>
</dbReference>
<dbReference type="InterPro" id="IPR011990">
    <property type="entry name" value="TPR-like_helical_dom_sf"/>
</dbReference>
<name>A0ABS8ZT72_9PSEU</name>
<dbReference type="RefSeq" id="WP_233732253.1">
    <property type="nucleotide sequence ID" value="NZ_JAJVCN010000004.1"/>
</dbReference>
<evidence type="ECO:0000313" key="3">
    <source>
        <dbReference type="Proteomes" id="UP001521150"/>
    </source>
</evidence>
<dbReference type="SUPFAM" id="SSF47413">
    <property type="entry name" value="lambda repressor-like DNA-binding domains"/>
    <property type="match status" value="1"/>
</dbReference>
<dbReference type="EMBL" id="JAJVCN010000004">
    <property type="protein sequence ID" value="MCE7010438.1"/>
    <property type="molecule type" value="Genomic_DNA"/>
</dbReference>
<keyword evidence="3" id="KW-1185">Reference proteome</keyword>
<accession>A0ABS8ZT72</accession>
<organism evidence="2 3">
    <name type="scientific">Kibdelosporangium philippinense</name>
    <dbReference type="NCBI Taxonomy" id="211113"/>
    <lineage>
        <taxon>Bacteria</taxon>
        <taxon>Bacillati</taxon>
        <taxon>Actinomycetota</taxon>
        <taxon>Actinomycetes</taxon>
        <taxon>Pseudonocardiales</taxon>
        <taxon>Pseudonocardiaceae</taxon>
        <taxon>Kibdelosporangium</taxon>
    </lineage>
</organism>
<sequence>MYAVPDRPTVDSTLGERVGVRRRQQGLSRRAVANLVGRSEEWLRQVERGQRKLDSIEVLTHLARVLHIDDLTEFLGWRDDETARNEPNCGPLTERLRDVLMQPLFMAEPVRTPPVPRLCMELDHLLATWCESARRYTVVANLLPCLLKRLRGVSKSGEQSPELAAALTQAYGLACAFAARMNDHHLAWIAADLCMDVAVESGDPVLIGAAAVHRTACMRAMGYLPQAREFAQESANRLQTDREEVIKGALLLQAAEAAAADNEPDEAFALHAQARAIADQREKDDIVASIYFGPTEVGIREVGLLVRLGRLDKALRLARTVSMPTEAPHGTQIRHLVTMAFAYTRTRDDVAAVFALNRVAAIAPADLRFDPLARQAIRGLTKRGHVLVAEDLAKLSSEACLA</sequence>
<evidence type="ECO:0000313" key="2">
    <source>
        <dbReference type="EMBL" id="MCE7010438.1"/>
    </source>
</evidence>
<protein>
    <submittedName>
        <fullName evidence="2">Helix-turn-helix domain-containing protein</fullName>
    </submittedName>
</protein>
<reference evidence="2 3" key="1">
    <citation type="submission" date="2021-12" db="EMBL/GenBank/DDBJ databases">
        <title>Genome sequence of Kibdelosporangium philippinense ATCC 49844.</title>
        <authorList>
            <person name="Fedorov E.A."/>
            <person name="Omeragic M."/>
            <person name="Shalygina K.F."/>
            <person name="Maclea K.S."/>
        </authorList>
    </citation>
    <scope>NUCLEOTIDE SEQUENCE [LARGE SCALE GENOMIC DNA]</scope>
    <source>
        <strain evidence="2 3">ATCC 49844</strain>
    </source>
</reference>
<feature type="domain" description="HTH cro/C1-type" evidence="1">
    <location>
        <begin position="22"/>
        <end position="74"/>
    </location>
</feature>
<gene>
    <name evidence="2" type="ORF">LWC34_47685</name>
</gene>
<dbReference type="CDD" id="cd00093">
    <property type="entry name" value="HTH_XRE"/>
    <property type="match status" value="1"/>
</dbReference>